<organism evidence="3 4">
    <name type="scientific">Stecheria intestinalis</name>
    <dbReference type="NCBI Taxonomy" id="2606630"/>
    <lineage>
        <taxon>Bacteria</taxon>
        <taxon>Bacillati</taxon>
        <taxon>Bacillota</taxon>
        <taxon>Erysipelotrichia</taxon>
        <taxon>Erysipelotrichales</taxon>
        <taxon>Erysipelotrichaceae</taxon>
        <taxon>Stecheria</taxon>
    </lineage>
</organism>
<protein>
    <submittedName>
        <fullName evidence="3">Glycosyltransferase family 4 protein</fullName>
    </submittedName>
</protein>
<feature type="domain" description="Glycosyl transferase family 1" evidence="2">
    <location>
        <begin position="178"/>
        <end position="311"/>
    </location>
</feature>
<evidence type="ECO:0000313" key="3">
    <source>
        <dbReference type="EMBL" id="MSS59521.1"/>
    </source>
</evidence>
<reference evidence="3 4" key="1">
    <citation type="submission" date="2019-08" db="EMBL/GenBank/DDBJ databases">
        <title>In-depth cultivation of the pig gut microbiome towards novel bacterial diversity and tailored functional studies.</title>
        <authorList>
            <person name="Wylensek D."/>
            <person name="Hitch T.C.A."/>
            <person name="Clavel T."/>
        </authorList>
    </citation>
    <scope>NUCLEOTIDE SEQUENCE [LARGE SCALE GENOMIC DNA]</scope>
    <source>
        <strain evidence="3 4">Oil+RF-744-GAM-WT-6</strain>
    </source>
</reference>
<dbReference type="Gene3D" id="3.40.50.2000">
    <property type="entry name" value="Glycogen Phosphorylase B"/>
    <property type="match status" value="2"/>
</dbReference>
<dbReference type="PANTHER" id="PTHR46401:SF2">
    <property type="entry name" value="GLYCOSYLTRANSFERASE WBBK-RELATED"/>
    <property type="match status" value="1"/>
</dbReference>
<evidence type="ECO:0000256" key="1">
    <source>
        <dbReference type="ARBA" id="ARBA00022679"/>
    </source>
</evidence>
<dbReference type="AlphaFoldDB" id="A0A7X2NUG6"/>
<name>A0A7X2NUG6_9FIRM</name>
<dbReference type="SUPFAM" id="SSF53756">
    <property type="entry name" value="UDP-Glycosyltransferase/glycogen phosphorylase"/>
    <property type="match status" value="1"/>
</dbReference>
<dbReference type="GO" id="GO:0016757">
    <property type="term" value="F:glycosyltransferase activity"/>
    <property type="evidence" value="ECO:0007669"/>
    <property type="project" value="InterPro"/>
</dbReference>
<dbReference type="Proteomes" id="UP000461880">
    <property type="component" value="Unassembled WGS sequence"/>
</dbReference>
<dbReference type="InterPro" id="IPR001296">
    <property type="entry name" value="Glyco_trans_1"/>
</dbReference>
<dbReference type="EMBL" id="VUMN01000035">
    <property type="protein sequence ID" value="MSS59521.1"/>
    <property type="molecule type" value="Genomic_DNA"/>
</dbReference>
<comment type="caution">
    <text evidence="3">The sequence shown here is derived from an EMBL/GenBank/DDBJ whole genome shotgun (WGS) entry which is preliminary data.</text>
</comment>
<proteinExistence type="predicted"/>
<evidence type="ECO:0000313" key="4">
    <source>
        <dbReference type="Proteomes" id="UP000461880"/>
    </source>
</evidence>
<accession>A0A7X2NUG6</accession>
<evidence type="ECO:0000259" key="2">
    <source>
        <dbReference type="Pfam" id="PF00534"/>
    </source>
</evidence>
<sequence>MLFRSEAMRSSCMNNIRIKSVTNVRGFIRDLFQEDYNNLKFEYDENRAYETNSKGKVIISNLIKAPIFDLLGIFQVVKTDDTDNVDAFFSYNRFLSSTKPYVIYLENPLAPVHYCINRPNSLFSREKLKKVFADKNLKTIVCLSKACKNTISNFYDIDDHVNVEQIYPLVRTRKKIDESIIKKKSQNKRLKCLYISSEFELKGGEDILKAFGKLDESKFELLIITKRETVREEDLFKINKLANVTIREFNLSKDELADVYLESNVLLNPTRQDSFSLVVLEAMKYGNMVLSSDLYAIPEMVIDNKTGFLVNNIRYRFFNENKMPNPSVWNHRKKTIYSSFIDDNVVSFLIDKLNYVEHNREELTRLCLNSFKQSNSGEFNCDYIKNKWEDVYINAVGKC</sequence>
<dbReference type="CDD" id="cd03801">
    <property type="entry name" value="GT4_PimA-like"/>
    <property type="match status" value="1"/>
</dbReference>
<dbReference type="Pfam" id="PF00534">
    <property type="entry name" value="Glycos_transf_1"/>
    <property type="match status" value="1"/>
</dbReference>
<keyword evidence="4" id="KW-1185">Reference proteome</keyword>
<gene>
    <name evidence="3" type="ORF">FYJ51_11520</name>
</gene>
<dbReference type="PANTHER" id="PTHR46401">
    <property type="entry name" value="GLYCOSYLTRANSFERASE WBBK-RELATED"/>
    <property type="match status" value="1"/>
</dbReference>
<keyword evidence="1 3" id="KW-0808">Transferase</keyword>